<dbReference type="PROSITE" id="PS51450">
    <property type="entry name" value="LRR"/>
    <property type="match status" value="4"/>
</dbReference>
<proteinExistence type="predicted"/>
<dbReference type="PANTHER" id="PTHR48051:SF54">
    <property type="entry name" value="LEUCINE-RICH REPEAT-CONTAINING PROTEIN"/>
    <property type="match status" value="1"/>
</dbReference>
<dbReference type="AlphaFoldDB" id="A0A8S2SCI1"/>
<dbReference type="EMBL" id="CAJNOK010026731">
    <property type="protein sequence ID" value="CAF1407789.1"/>
    <property type="molecule type" value="Genomic_DNA"/>
</dbReference>
<protein>
    <recommendedName>
        <fullName evidence="6">Leucine-rich repeat-containing protein</fullName>
    </recommendedName>
</protein>
<evidence type="ECO:0000313" key="4">
    <source>
        <dbReference type="EMBL" id="CAF4212956.1"/>
    </source>
</evidence>
<dbReference type="Gene3D" id="3.80.10.10">
    <property type="entry name" value="Ribonuclease Inhibitor"/>
    <property type="match status" value="1"/>
</dbReference>
<feature type="non-terminal residue" evidence="4">
    <location>
        <position position="1"/>
    </location>
</feature>
<keyword evidence="2" id="KW-0677">Repeat</keyword>
<evidence type="ECO:0008006" key="6">
    <source>
        <dbReference type="Google" id="ProtNLM"/>
    </source>
</evidence>
<dbReference type="Proteomes" id="UP000677228">
    <property type="component" value="Unassembled WGS sequence"/>
</dbReference>
<dbReference type="Proteomes" id="UP000682733">
    <property type="component" value="Unassembled WGS sequence"/>
</dbReference>
<keyword evidence="1" id="KW-0433">Leucine-rich repeat</keyword>
<dbReference type="SMART" id="SM00369">
    <property type="entry name" value="LRR_TYP"/>
    <property type="match status" value="5"/>
</dbReference>
<organism evidence="4 5">
    <name type="scientific">Didymodactylos carnosus</name>
    <dbReference type="NCBI Taxonomy" id="1234261"/>
    <lineage>
        <taxon>Eukaryota</taxon>
        <taxon>Metazoa</taxon>
        <taxon>Spiralia</taxon>
        <taxon>Gnathifera</taxon>
        <taxon>Rotifera</taxon>
        <taxon>Eurotatoria</taxon>
        <taxon>Bdelloidea</taxon>
        <taxon>Philodinida</taxon>
        <taxon>Philodinidae</taxon>
        <taxon>Didymodactylos</taxon>
    </lineage>
</organism>
<dbReference type="EMBL" id="CAJOBA010048470">
    <property type="protein sequence ID" value="CAF4212956.1"/>
    <property type="molecule type" value="Genomic_DNA"/>
</dbReference>
<dbReference type="InterPro" id="IPR032675">
    <property type="entry name" value="LRR_dom_sf"/>
</dbReference>
<dbReference type="SMART" id="SM00364">
    <property type="entry name" value="LRR_BAC"/>
    <property type="match status" value="4"/>
</dbReference>
<evidence type="ECO:0000313" key="5">
    <source>
        <dbReference type="Proteomes" id="UP000682733"/>
    </source>
</evidence>
<name>A0A8S2SCI1_9BILA</name>
<dbReference type="Pfam" id="PF13855">
    <property type="entry name" value="LRR_8"/>
    <property type="match status" value="1"/>
</dbReference>
<dbReference type="PANTHER" id="PTHR48051">
    <property type="match status" value="1"/>
</dbReference>
<dbReference type="InterPro" id="IPR003591">
    <property type="entry name" value="Leu-rich_rpt_typical-subtyp"/>
</dbReference>
<dbReference type="GO" id="GO:0005737">
    <property type="term" value="C:cytoplasm"/>
    <property type="evidence" value="ECO:0007669"/>
    <property type="project" value="TreeGrafter"/>
</dbReference>
<evidence type="ECO:0000256" key="1">
    <source>
        <dbReference type="ARBA" id="ARBA00022614"/>
    </source>
</evidence>
<evidence type="ECO:0000256" key="2">
    <source>
        <dbReference type="ARBA" id="ARBA00022737"/>
    </source>
</evidence>
<dbReference type="InterPro" id="IPR050216">
    <property type="entry name" value="LRR_domain-containing"/>
</dbReference>
<evidence type="ECO:0000313" key="3">
    <source>
        <dbReference type="EMBL" id="CAF1407789.1"/>
    </source>
</evidence>
<reference evidence="4" key="1">
    <citation type="submission" date="2021-02" db="EMBL/GenBank/DDBJ databases">
        <authorList>
            <person name="Nowell W R."/>
        </authorList>
    </citation>
    <scope>NUCLEOTIDE SEQUENCE</scope>
</reference>
<gene>
    <name evidence="3" type="ORF">OVA965_LOCUS33266</name>
    <name evidence="4" type="ORF">TMI583_LOCUS34148</name>
</gene>
<dbReference type="InterPro" id="IPR001611">
    <property type="entry name" value="Leu-rich_rpt"/>
</dbReference>
<dbReference type="PRINTS" id="PR00019">
    <property type="entry name" value="LEURICHRPT"/>
</dbReference>
<sequence length="298" mass="34897">MSWPEIITVQQNKRYELVLTGEEISDRLQKSDRQLDSALYKLKQLNFLEITHTSLSTLSSDISQLFNLTTLTLTSNKLRDLCPQLAELRKMKHFNASYNELEQIPDQLVTNWLEIETINLSHNRLTKLCSFPIGLHKLAVLNLAHNQFQDFPQLPTDLDNLSKLDLSSNQIVEIPTYLSNLSQLKFIHLDNNQIKEIPVELSQCQKLRELRLKNNPLKDNRLRKLIEQDKFKAVLEYLEKDYLEEQKKLNKNTQSKTDKSKIVQSTMKTTDQDQQEQSIIVDKIYVMYFDEKDCKGKQ</sequence>
<accession>A0A8S2SCI1</accession>
<comment type="caution">
    <text evidence="4">The sequence shown here is derived from an EMBL/GenBank/DDBJ whole genome shotgun (WGS) entry which is preliminary data.</text>
</comment>
<dbReference type="SUPFAM" id="SSF52058">
    <property type="entry name" value="L domain-like"/>
    <property type="match status" value="1"/>
</dbReference>